<dbReference type="RefSeq" id="XP_005187288.1">
    <property type="nucleotide sequence ID" value="XM_005187231.3"/>
</dbReference>
<evidence type="ECO:0000313" key="4">
    <source>
        <dbReference type="Proteomes" id="UP001652621"/>
    </source>
</evidence>
<name>A0A1I8M5G0_MUSDO</name>
<evidence type="ECO:0000313" key="3">
    <source>
        <dbReference type="EnsemblMetazoa" id="MDOA001440-PA"/>
    </source>
</evidence>
<reference evidence="3" key="1">
    <citation type="submission" date="2020-05" db="UniProtKB">
        <authorList>
            <consortium name="EnsemblMetazoa"/>
        </authorList>
    </citation>
    <scope>IDENTIFICATION</scope>
    <source>
        <strain evidence="3">Aabys</strain>
    </source>
</reference>
<accession>A0A1I8M5G0</accession>
<feature type="region of interest" description="Disordered" evidence="1">
    <location>
        <begin position="31"/>
        <end position="59"/>
    </location>
</feature>
<dbReference type="VEuPathDB" id="VectorBase:MDOMA2_020217"/>
<organism evidence="3">
    <name type="scientific">Musca domestica</name>
    <name type="common">House fly</name>
    <dbReference type="NCBI Taxonomy" id="7370"/>
    <lineage>
        <taxon>Eukaryota</taxon>
        <taxon>Metazoa</taxon>
        <taxon>Ecdysozoa</taxon>
        <taxon>Arthropoda</taxon>
        <taxon>Hexapoda</taxon>
        <taxon>Insecta</taxon>
        <taxon>Pterygota</taxon>
        <taxon>Neoptera</taxon>
        <taxon>Endopterygota</taxon>
        <taxon>Diptera</taxon>
        <taxon>Brachycera</taxon>
        <taxon>Muscomorpha</taxon>
        <taxon>Muscoidea</taxon>
        <taxon>Muscidae</taxon>
        <taxon>Musca</taxon>
    </lineage>
</organism>
<dbReference type="VEuPathDB" id="VectorBase:MDOA001440"/>
<reference evidence="5" key="2">
    <citation type="submission" date="2025-04" db="UniProtKB">
        <authorList>
            <consortium name="RefSeq"/>
        </authorList>
    </citation>
    <scope>IDENTIFICATION</scope>
    <source>
        <strain evidence="5">Aabys</strain>
    </source>
</reference>
<keyword evidence="2" id="KW-0732">Signal</keyword>
<dbReference type="KEGG" id="mde:101889651"/>
<dbReference type="OrthoDB" id="8040481at2759"/>
<dbReference type="STRING" id="7370.A0A1I8M5G0"/>
<dbReference type="AlphaFoldDB" id="A0A1I8M5G0"/>
<evidence type="ECO:0000256" key="1">
    <source>
        <dbReference type="SAM" id="MobiDB-lite"/>
    </source>
</evidence>
<keyword evidence="4" id="KW-1185">Reference proteome</keyword>
<evidence type="ECO:0000313" key="5">
    <source>
        <dbReference type="RefSeq" id="XP_005187288.1"/>
    </source>
</evidence>
<gene>
    <name evidence="3" type="primary">101889651</name>
    <name evidence="5" type="synonym">LOC101889651</name>
</gene>
<feature type="chain" id="PRO_5044559874" evidence="2">
    <location>
        <begin position="21"/>
        <end position="125"/>
    </location>
</feature>
<protein>
    <submittedName>
        <fullName evidence="5">Uncharacterized protein LOC101889651</fullName>
    </submittedName>
</protein>
<proteinExistence type="predicted"/>
<dbReference type="eggNOG" id="ENOG502T97H">
    <property type="taxonomic scope" value="Eukaryota"/>
</dbReference>
<dbReference type="EnsemblMetazoa" id="MDOA001440-RA">
    <property type="protein sequence ID" value="MDOA001440-PA"/>
    <property type="gene ID" value="MDOA001440"/>
</dbReference>
<sequence>MKLFQICLILVTLLAIYAEASNLKRRLMSIDADGDGVDDTSDDVPDDMDDGDDTEEIVHTNVDNGDDEIKDLKTVAIKSRVITLDRELCREQSRYHPHYPKCQMYCENLKHWMGMCRRDTCHCYS</sequence>
<dbReference type="Proteomes" id="UP001652621">
    <property type="component" value="Unplaced"/>
</dbReference>
<dbReference type="GeneID" id="101889651"/>
<feature type="signal peptide" evidence="2">
    <location>
        <begin position="1"/>
        <end position="20"/>
    </location>
</feature>
<feature type="compositionally biased region" description="Acidic residues" evidence="1">
    <location>
        <begin position="32"/>
        <end position="55"/>
    </location>
</feature>
<evidence type="ECO:0000256" key="2">
    <source>
        <dbReference type="SAM" id="SignalP"/>
    </source>
</evidence>